<dbReference type="PANTHER" id="PTHR32251:SF17">
    <property type="entry name" value="STEROID 5-ALPHA REDUCTASE C-TERMINAL DOMAIN-CONTAINING PROTEIN"/>
    <property type="match status" value="1"/>
</dbReference>
<dbReference type="Gene3D" id="1.20.120.1630">
    <property type="match status" value="1"/>
</dbReference>
<sequence>MAAVPPLRPVTLPMPVAAATGAAARAHGAYGVHGAHGLVVAPAMGTAPGRPRVARAAGSGGTAKAARGVVALGFTLAIVGGLTSLLQLSWSFGGWAFGLQWAFFLLQAWPQRSEKLYDASGSLTHLALILTALLLEPLKSPRQILLSLCAVVWCTRLGTFLFNRIAQDGKDTRFTELKKNFWTFSIAWNFQVLWVFLLQLPVTLVNSVPQPALGILDLLGLSMWCVGFLTEAVADGQKFAFRGKAENRKKFIKSGLWRFSRHPNYFGEILMWLGLCTSFMSCVTSGSQLLVWISPAFNALLLLRVSGVPMLEKAGEEKWGSDPEYQHYMKDPAAGFGCEDGRFWCEEGWCGSAAVLQLTEGGKLQQTSPKDRTCRVGKLFAPAVPIGAFFWTPGPRWPSCMVWMVLGNLYGGEESRSDPVAELFAKRGRQ</sequence>
<comment type="caution">
    <text evidence="2">The sequence shown here is derived from an EMBL/GenBank/DDBJ whole genome shotgun (WGS) entry which is preliminary data.</text>
</comment>
<feature type="transmembrane region" description="Helical" evidence="1">
    <location>
        <begin position="212"/>
        <end position="234"/>
    </location>
</feature>
<gene>
    <name evidence="2" type="ORF">CCMP2556_LOCUS2159</name>
</gene>
<evidence type="ECO:0008006" key="4">
    <source>
        <dbReference type="Google" id="ProtNLM"/>
    </source>
</evidence>
<dbReference type="Proteomes" id="UP001642484">
    <property type="component" value="Unassembled WGS sequence"/>
</dbReference>
<feature type="transmembrane region" description="Helical" evidence="1">
    <location>
        <begin position="144"/>
        <end position="162"/>
    </location>
</feature>
<dbReference type="InterPro" id="IPR010721">
    <property type="entry name" value="UstE-like"/>
</dbReference>
<keyword evidence="1" id="KW-0472">Membrane</keyword>
<name>A0ABP0HKF8_9DINO</name>
<keyword evidence="1" id="KW-0812">Transmembrane</keyword>
<dbReference type="PANTHER" id="PTHR32251">
    <property type="entry name" value="3-OXO-5-ALPHA-STEROID 4-DEHYDROGENASE"/>
    <property type="match status" value="1"/>
</dbReference>
<feature type="transmembrane region" description="Helical" evidence="1">
    <location>
        <begin position="265"/>
        <end position="286"/>
    </location>
</feature>
<dbReference type="PROSITE" id="PS50244">
    <property type="entry name" value="S5A_REDUCTASE"/>
    <property type="match status" value="1"/>
</dbReference>
<accession>A0ABP0HKF8</accession>
<evidence type="ECO:0000313" key="2">
    <source>
        <dbReference type="EMBL" id="CAK8990704.1"/>
    </source>
</evidence>
<feature type="transmembrane region" description="Helical" evidence="1">
    <location>
        <begin position="65"/>
        <end position="86"/>
    </location>
</feature>
<evidence type="ECO:0000313" key="3">
    <source>
        <dbReference type="Proteomes" id="UP001642484"/>
    </source>
</evidence>
<keyword evidence="1" id="KW-1133">Transmembrane helix</keyword>
<reference evidence="2 3" key="1">
    <citation type="submission" date="2024-02" db="EMBL/GenBank/DDBJ databases">
        <authorList>
            <person name="Chen Y."/>
            <person name="Shah S."/>
            <person name="Dougan E. K."/>
            <person name="Thang M."/>
            <person name="Chan C."/>
        </authorList>
    </citation>
    <scope>NUCLEOTIDE SEQUENCE [LARGE SCALE GENOMIC DNA]</scope>
</reference>
<dbReference type="EMBL" id="CAXAMN010000780">
    <property type="protein sequence ID" value="CAK8990704.1"/>
    <property type="molecule type" value="Genomic_DNA"/>
</dbReference>
<dbReference type="Pfam" id="PF06966">
    <property type="entry name" value="DUF1295"/>
    <property type="match status" value="1"/>
</dbReference>
<protein>
    <recommendedName>
        <fullName evidence="4">Steroid 5-alpha reductase C-terminal domain-containing protein</fullName>
    </recommendedName>
</protein>
<evidence type="ECO:0000256" key="1">
    <source>
        <dbReference type="SAM" id="Phobius"/>
    </source>
</evidence>
<proteinExistence type="predicted"/>
<feature type="transmembrane region" description="Helical" evidence="1">
    <location>
        <begin position="182"/>
        <end position="200"/>
    </location>
</feature>
<organism evidence="2 3">
    <name type="scientific">Durusdinium trenchii</name>
    <dbReference type="NCBI Taxonomy" id="1381693"/>
    <lineage>
        <taxon>Eukaryota</taxon>
        <taxon>Sar</taxon>
        <taxon>Alveolata</taxon>
        <taxon>Dinophyceae</taxon>
        <taxon>Suessiales</taxon>
        <taxon>Symbiodiniaceae</taxon>
        <taxon>Durusdinium</taxon>
    </lineage>
</organism>
<keyword evidence="3" id="KW-1185">Reference proteome</keyword>